<keyword evidence="3" id="KW-0378">Hydrolase</keyword>
<dbReference type="Proteomes" id="UP000199152">
    <property type="component" value="Unassembled WGS sequence"/>
</dbReference>
<keyword evidence="4" id="KW-0862">Zinc</keyword>
<keyword evidence="2" id="KW-0479">Metal-binding</keyword>
<dbReference type="STRING" id="504800.SAMN04488085_11066"/>
<accession>A0A1I4H6V7</accession>
<dbReference type="InParanoid" id="A0A1I4H6V7"/>
<evidence type="ECO:0000313" key="6">
    <source>
        <dbReference type="EMBL" id="SFL38029.1"/>
    </source>
</evidence>
<dbReference type="InterPro" id="IPR024079">
    <property type="entry name" value="MetalloPept_cat_dom_sf"/>
</dbReference>
<evidence type="ECO:0000259" key="5">
    <source>
        <dbReference type="Pfam" id="PF00413"/>
    </source>
</evidence>
<dbReference type="EMBL" id="FOSW01000010">
    <property type="protein sequence ID" value="SFL38029.1"/>
    <property type="molecule type" value="Genomic_DNA"/>
</dbReference>
<dbReference type="GO" id="GO:0004222">
    <property type="term" value="F:metalloendopeptidase activity"/>
    <property type="evidence" value="ECO:0007669"/>
    <property type="project" value="InterPro"/>
</dbReference>
<keyword evidence="7" id="KW-1185">Reference proteome</keyword>
<dbReference type="SUPFAM" id="SSF55486">
    <property type="entry name" value="Metalloproteases ('zincins'), catalytic domain"/>
    <property type="match status" value="1"/>
</dbReference>
<protein>
    <submittedName>
        <fullName evidence="6">Matrixin</fullName>
    </submittedName>
</protein>
<dbReference type="InterPro" id="IPR001818">
    <property type="entry name" value="Pept_M10_metallopeptidase"/>
</dbReference>
<evidence type="ECO:0000256" key="1">
    <source>
        <dbReference type="ARBA" id="ARBA00022670"/>
    </source>
</evidence>
<feature type="domain" description="Peptidase M10 metallopeptidase" evidence="5">
    <location>
        <begin position="90"/>
        <end position="181"/>
    </location>
</feature>
<sequence length="206" mass="21661">MAAPAHGGAHAFVAVQEDGQRPVTYDPCRPIHYVIRPDNAPAGGDGFVHEAFARMANVTGLQFVYDGPTDEAPSQEREIFQPDRYGDRWAPVLVSWQTEAESPEFATDVAGRAGSTAVSPPAGPQVFVTGTVDLDAAAFSRMFADEAGTAVARGILLHELGHLVGLDHVSDTGQLMYPTTSTVVDFAAGDLAGLVELGRGECVPGV</sequence>
<dbReference type="InterPro" id="IPR021190">
    <property type="entry name" value="Pept_M10A"/>
</dbReference>
<keyword evidence="1" id="KW-0645">Protease</keyword>
<organism evidence="6 7">
    <name type="scientific">Geodermatophilus ruber</name>
    <dbReference type="NCBI Taxonomy" id="504800"/>
    <lineage>
        <taxon>Bacteria</taxon>
        <taxon>Bacillati</taxon>
        <taxon>Actinomycetota</taxon>
        <taxon>Actinomycetes</taxon>
        <taxon>Geodermatophilales</taxon>
        <taxon>Geodermatophilaceae</taxon>
        <taxon>Geodermatophilus</taxon>
    </lineage>
</organism>
<evidence type="ECO:0000256" key="4">
    <source>
        <dbReference type="ARBA" id="ARBA00022833"/>
    </source>
</evidence>
<dbReference type="GO" id="GO:0008270">
    <property type="term" value="F:zinc ion binding"/>
    <property type="evidence" value="ECO:0007669"/>
    <property type="project" value="InterPro"/>
</dbReference>
<reference evidence="6 7" key="1">
    <citation type="submission" date="2016-10" db="EMBL/GenBank/DDBJ databases">
        <authorList>
            <person name="de Groot N.N."/>
        </authorList>
    </citation>
    <scope>NUCLEOTIDE SEQUENCE [LARGE SCALE GENOMIC DNA]</scope>
    <source>
        <strain evidence="6 7">DSM 45317</strain>
    </source>
</reference>
<evidence type="ECO:0000256" key="3">
    <source>
        <dbReference type="ARBA" id="ARBA00022801"/>
    </source>
</evidence>
<evidence type="ECO:0000256" key="2">
    <source>
        <dbReference type="ARBA" id="ARBA00022723"/>
    </source>
</evidence>
<dbReference type="AlphaFoldDB" id="A0A1I4H6V7"/>
<dbReference type="Gene3D" id="3.40.390.10">
    <property type="entry name" value="Collagenase (Catalytic Domain)"/>
    <property type="match status" value="1"/>
</dbReference>
<dbReference type="PRINTS" id="PR00138">
    <property type="entry name" value="MATRIXIN"/>
</dbReference>
<gene>
    <name evidence="6" type="ORF">SAMN04488085_11066</name>
</gene>
<dbReference type="Pfam" id="PF00413">
    <property type="entry name" value="Peptidase_M10"/>
    <property type="match status" value="1"/>
</dbReference>
<evidence type="ECO:0000313" key="7">
    <source>
        <dbReference type="Proteomes" id="UP000199152"/>
    </source>
</evidence>
<dbReference type="GO" id="GO:0006508">
    <property type="term" value="P:proteolysis"/>
    <property type="evidence" value="ECO:0007669"/>
    <property type="project" value="UniProtKB-KW"/>
</dbReference>
<proteinExistence type="predicted"/>
<dbReference type="GO" id="GO:0031012">
    <property type="term" value="C:extracellular matrix"/>
    <property type="evidence" value="ECO:0007669"/>
    <property type="project" value="InterPro"/>
</dbReference>
<name>A0A1I4H6V7_9ACTN</name>